<protein>
    <submittedName>
        <fullName evidence="1">Uncharacterized protein</fullName>
    </submittedName>
</protein>
<evidence type="ECO:0000313" key="2">
    <source>
        <dbReference type="Proteomes" id="UP001057402"/>
    </source>
</evidence>
<dbReference type="Proteomes" id="UP001057402">
    <property type="component" value="Chromosome 1"/>
</dbReference>
<sequence length="924" mass="102519">MLNSSTHLAPVSPPLCIVEEALERGDVFKALLRVNAYNRLEAYCTIDGVPVDILINGSSAQNRAVDGDIVAVKVDPVSFWTRMKGSLVISTCYVPSKDVNSSLEKNENSSSSGNISKQRLETNAKADYTGNAIHSAESDRFSSEIPCHLGLASNIPSVPDNVENGGSFELNDVEEALQKIFCLVCANPSKRPTGRVVSIIKKSRRRGAIVGWIDFKDGFRKYLDKSKKSLDISAEEFIQFTPIDNKFPKMTVLASDLPDEIRNRLCHFDETVETELVGCRIDEWNEDCRLPYANVVNAFGRGCEVRTQLDAILFENAICSSEFSAEAISCLPQIPWDIPQVVLQHRGDLRNLCIFTIDPSTATDLDDALSVEVLADDIYRVGVHIADVSYFVKPNTPLDKEAQLRSASVYMVHKKVPMLPPLLSEDLGSLNPGVDRLAFSIFWDINAEGNIIDRHLGCTVIHSCCKLSYEQADDILRGVIGSECNDDGEESVPQVCGNFKLSDVISSVVHLHKISRILNENRLKGGALRLESPKVGFLLDEHGLPSDCFLLTRMDSNLLIEEFMILANKTAAEVISRAFPDAALLLRHPEPNTRKLRDLGHFCSRHGLELDTSSSGAFHKSLELAREKLKDDPVLFDILVLNATKSMQQASYFCTADYKDQEDKWAHYALAVPLITHFTSPLRRYPDILVHRMLAAALEAESYSRCRTGVFGRCFSGIMFDKKATEESIDLREALSTAAMQHGVPSKEVLVELAAHCNERKLASRDVKDATTKLYMWAFLGNKKNFLAEARVLALGPRFLSIYIPKLAIERRIQYDDVERLIVEWLEFTSTVVISLSPYKSRRSYLSKCPRALKDVALIIPTADDFGSVGGQKGDDPSPDSEIDPCVFPLTIRILSTIPVALCAVGGDDGPIDISARLYTTTYL</sequence>
<keyword evidence="2" id="KW-1185">Reference proteome</keyword>
<comment type="caution">
    <text evidence="1">The sequence shown here is derived from an EMBL/GenBank/DDBJ whole genome shotgun (WGS) entry which is preliminary data.</text>
</comment>
<dbReference type="EMBL" id="CM042880">
    <property type="protein sequence ID" value="KAI4387600.1"/>
    <property type="molecule type" value="Genomic_DNA"/>
</dbReference>
<accession>A0ACB9S8A8</accession>
<evidence type="ECO:0000313" key="1">
    <source>
        <dbReference type="EMBL" id="KAI4387600.1"/>
    </source>
</evidence>
<reference evidence="2" key="1">
    <citation type="journal article" date="2023" name="Front. Plant Sci.">
        <title>Chromosomal-level genome assembly of Melastoma candidum provides insights into trichome evolution.</title>
        <authorList>
            <person name="Zhong Y."/>
            <person name="Wu W."/>
            <person name="Sun C."/>
            <person name="Zou P."/>
            <person name="Liu Y."/>
            <person name="Dai S."/>
            <person name="Zhou R."/>
        </authorList>
    </citation>
    <scope>NUCLEOTIDE SEQUENCE [LARGE SCALE GENOMIC DNA]</scope>
</reference>
<gene>
    <name evidence="1" type="ORF">MLD38_000022</name>
</gene>
<organism evidence="1 2">
    <name type="scientific">Melastoma candidum</name>
    <dbReference type="NCBI Taxonomy" id="119954"/>
    <lineage>
        <taxon>Eukaryota</taxon>
        <taxon>Viridiplantae</taxon>
        <taxon>Streptophyta</taxon>
        <taxon>Embryophyta</taxon>
        <taxon>Tracheophyta</taxon>
        <taxon>Spermatophyta</taxon>
        <taxon>Magnoliopsida</taxon>
        <taxon>eudicotyledons</taxon>
        <taxon>Gunneridae</taxon>
        <taxon>Pentapetalae</taxon>
        <taxon>rosids</taxon>
        <taxon>malvids</taxon>
        <taxon>Myrtales</taxon>
        <taxon>Melastomataceae</taxon>
        <taxon>Melastomatoideae</taxon>
        <taxon>Melastomateae</taxon>
        <taxon>Melastoma</taxon>
    </lineage>
</organism>
<name>A0ACB9S8A8_9MYRT</name>
<proteinExistence type="predicted"/>